<dbReference type="EMBL" id="CP041764">
    <property type="protein sequence ID" value="QHA87323.1"/>
    <property type="molecule type" value="Genomic_DNA"/>
</dbReference>
<organism evidence="2 3">
    <name type="scientific">Serratia rhizosphaerae</name>
    <dbReference type="NCBI Taxonomy" id="2597702"/>
    <lineage>
        <taxon>Bacteria</taxon>
        <taxon>Pseudomonadati</taxon>
        <taxon>Pseudomonadota</taxon>
        <taxon>Gammaproteobacteria</taxon>
        <taxon>Enterobacterales</taxon>
        <taxon>Yersiniaceae</taxon>
        <taxon>Serratia</taxon>
    </lineage>
</organism>
<gene>
    <name evidence="2" type="ORF">FO014_10400</name>
</gene>
<dbReference type="Proteomes" id="UP000430368">
    <property type="component" value="Chromosome"/>
</dbReference>
<reference evidence="2 3" key="1">
    <citation type="submission" date="2019-07" db="EMBL/GenBank/DDBJ databases">
        <title>Serratia dokdonensis sp. nov., an elicitor of systemic resistance in Nicotiana Tabacum.</title>
        <authorList>
            <person name="Son J.-S."/>
            <person name="Hwang Y.-J."/>
            <person name="Lee S.-Y."/>
            <person name="Ghim S.-Y."/>
        </authorList>
    </citation>
    <scope>NUCLEOTIDE SEQUENCE [LARGE SCALE GENOMIC DNA]</scope>
    <source>
        <strain evidence="2 3">KUDC3025</strain>
    </source>
</reference>
<evidence type="ECO:0008006" key="4">
    <source>
        <dbReference type="Google" id="ProtNLM"/>
    </source>
</evidence>
<proteinExistence type="predicted"/>
<evidence type="ECO:0000256" key="1">
    <source>
        <dbReference type="SAM" id="Phobius"/>
    </source>
</evidence>
<keyword evidence="1" id="KW-0812">Transmembrane</keyword>
<dbReference type="RefSeq" id="WP_160029412.1">
    <property type="nucleotide sequence ID" value="NZ_CP041764.1"/>
</dbReference>
<protein>
    <recommendedName>
        <fullName evidence="4">DUF3592 domain-containing protein</fullName>
    </recommendedName>
</protein>
<feature type="transmembrane region" description="Helical" evidence="1">
    <location>
        <begin position="6"/>
        <end position="26"/>
    </location>
</feature>
<sequence>MFINDPFFVFGILTTIISFILVVMMTRTRKSQLVAMRCWISREQWTGNLITVPLESWRRTGTKCGDGFIYDLYFYLDVNNSKKKCFAKGIVNPSDIHKLNKGLGLIIKYSDNTPSNIAVMHIDF</sequence>
<keyword evidence="3" id="KW-1185">Reference proteome</keyword>
<evidence type="ECO:0000313" key="2">
    <source>
        <dbReference type="EMBL" id="QHA87323.1"/>
    </source>
</evidence>
<accession>A0ABX6GM41</accession>
<name>A0ABX6GM41_9GAMM</name>
<keyword evidence="1" id="KW-1133">Transmembrane helix</keyword>
<keyword evidence="1" id="KW-0472">Membrane</keyword>
<evidence type="ECO:0000313" key="3">
    <source>
        <dbReference type="Proteomes" id="UP000430368"/>
    </source>
</evidence>